<accession>A0A0B1TGK8</accession>
<sequence>MQNVHVQQIRINGLVSAALAVGKRLELFKALAKVGRLDFFEELTSGFALLSHSLLPVSLKPFDKLCEVIKKDGPFGLDYSDFDKEFFEILANFSEPVYKEHLFTDLLPSLGPDVVVGASSFI</sequence>
<dbReference type="PANTHER" id="PTHR45581">
    <property type="entry name" value="PROTEIN CBG10435"/>
    <property type="match status" value="1"/>
</dbReference>
<reference evidence="1 2" key="1">
    <citation type="submission" date="2014-03" db="EMBL/GenBank/DDBJ databases">
        <title>Draft genome of the hookworm Oesophagostomum dentatum.</title>
        <authorList>
            <person name="Mitreva M."/>
        </authorList>
    </citation>
    <scope>NUCLEOTIDE SEQUENCE [LARGE SCALE GENOMIC DNA]</scope>
    <source>
        <strain evidence="1 2">OD-Hann</strain>
    </source>
</reference>
<organism evidence="1 2">
    <name type="scientific">Oesophagostomum dentatum</name>
    <name type="common">Nodular worm</name>
    <dbReference type="NCBI Taxonomy" id="61180"/>
    <lineage>
        <taxon>Eukaryota</taxon>
        <taxon>Metazoa</taxon>
        <taxon>Ecdysozoa</taxon>
        <taxon>Nematoda</taxon>
        <taxon>Chromadorea</taxon>
        <taxon>Rhabditida</taxon>
        <taxon>Rhabditina</taxon>
        <taxon>Rhabditomorpha</taxon>
        <taxon>Strongyloidea</taxon>
        <taxon>Strongylidae</taxon>
        <taxon>Oesophagostomum</taxon>
    </lineage>
</organism>
<name>A0A0B1TGK8_OESDE</name>
<dbReference type="OrthoDB" id="5839994at2759"/>
<dbReference type="AlphaFoldDB" id="A0A0B1TGK8"/>
<evidence type="ECO:0000313" key="1">
    <source>
        <dbReference type="EMBL" id="KHJ94540.1"/>
    </source>
</evidence>
<dbReference type="EMBL" id="KN550292">
    <property type="protein sequence ID" value="KHJ94540.1"/>
    <property type="molecule type" value="Genomic_DNA"/>
</dbReference>
<dbReference type="PANTHER" id="PTHR45581:SF3">
    <property type="entry name" value="METHYLTRANSFERASE DOMAIN-CONTAINING PROTEIN"/>
    <property type="match status" value="1"/>
</dbReference>
<protein>
    <submittedName>
        <fullName evidence="1">Uncharacterized protein</fullName>
    </submittedName>
</protein>
<evidence type="ECO:0000313" key="2">
    <source>
        <dbReference type="Proteomes" id="UP000053660"/>
    </source>
</evidence>
<dbReference type="Proteomes" id="UP000053660">
    <property type="component" value="Unassembled WGS sequence"/>
</dbReference>
<gene>
    <name evidence="1" type="ORF">OESDEN_05531</name>
</gene>
<proteinExistence type="predicted"/>
<keyword evidence="2" id="KW-1185">Reference proteome</keyword>